<dbReference type="Proteomes" id="UP000325081">
    <property type="component" value="Unassembled WGS sequence"/>
</dbReference>
<evidence type="ECO:0000256" key="1">
    <source>
        <dbReference type="ARBA" id="ARBA00034773"/>
    </source>
</evidence>
<keyword evidence="3" id="KW-1185">Reference proteome</keyword>
<name>A0A5A7P7E3_STRAF</name>
<comment type="caution">
    <text evidence="2">The sequence shown here is derived from an EMBL/GenBank/DDBJ whole genome shotgun (WGS) entry which is preliminary data.</text>
</comment>
<dbReference type="GO" id="GO:0010150">
    <property type="term" value="P:leaf senescence"/>
    <property type="evidence" value="ECO:0007669"/>
    <property type="project" value="UniProtKB-ARBA"/>
</dbReference>
<dbReference type="PANTHER" id="PTHR33083">
    <property type="entry name" value="EXPRESSED PROTEIN"/>
    <property type="match status" value="1"/>
</dbReference>
<dbReference type="PANTHER" id="PTHR33083:SF49">
    <property type="entry name" value="SENESCENCE REGULATOR"/>
    <property type="match status" value="1"/>
</dbReference>
<reference evidence="3" key="1">
    <citation type="journal article" date="2019" name="Curr. Biol.">
        <title>Genome Sequence of Striga asiatica Provides Insight into the Evolution of Plant Parasitism.</title>
        <authorList>
            <person name="Yoshida S."/>
            <person name="Kim S."/>
            <person name="Wafula E.K."/>
            <person name="Tanskanen J."/>
            <person name="Kim Y.M."/>
            <person name="Honaas L."/>
            <person name="Yang Z."/>
            <person name="Spallek T."/>
            <person name="Conn C.E."/>
            <person name="Ichihashi Y."/>
            <person name="Cheong K."/>
            <person name="Cui S."/>
            <person name="Der J.P."/>
            <person name="Gundlach H."/>
            <person name="Jiao Y."/>
            <person name="Hori C."/>
            <person name="Ishida J.K."/>
            <person name="Kasahara H."/>
            <person name="Kiba T."/>
            <person name="Kim M.S."/>
            <person name="Koo N."/>
            <person name="Laohavisit A."/>
            <person name="Lee Y.H."/>
            <person name="Lumba S."/>
            <person name="McCourt P."/>
            <person name="Mortimer J.C."/>
            <person name="Mutuku J.M."/>
            <person name="Nomura T."/>
            <person name="Sasaki-Sekimoto Y."/>
            <person name="Seto Y."/>
            <person name="Wang Y."/>
            <person name="Wakatake T."/>
            <person name="Sakakibara H."/>
            <person name="Demura T."/>
            <person name="Yamaguchi S."/>
            <person name="Yoneyama K."/>
            <person name="Manabe R.I."/>
            <person name="Nelson D.C."/>
            <person name="Schulman A.H."/>
            <person name="Timko M.P."/>
            <person name="dePamphilis C.W."/>
            <person name="Choi D."/>
            <person name="Shirasu K."/>
        </authorList>
    </citation>
    <scope>NUCLEOTIDE SEQUENCE [LARGE SCALE GENOMIC DNA]</scope>
    <source>
        <strain evidence="3">cv. UVA1</strain>
    </source>
</reference>
<evidence type="ECO:0000313" key="3">
    <source>
        <dbReference type="Proteomes" id="UP000325081"/>
    </source>
</evidence>
<sequence>MAEEEFQESEILFRDSLDFDGRTNFDGHDDLPTNSGLEKKKIVAVNREKSVSIDIPGFGSSLKAPYSGNDEAEFVPPHVIIGRRVAALCTGHGRRSLKGRHLSEFRNAILRMTGFIET</sequence>
<gene>
    <name evidence="2" type="ORF">STAS_04246</name>
</gene>
<organism evidence="2 3">
    <name type="scientific">Striga asiatica</name>
    <name type="common">Asiatic witchweed</name>
    <name type="synonym">Buchnera asiatica</name>
    <dbReference type="NCBI Taxonomy" id="4170"/>
    <lineage>
        <taxon>Eukaryota</taxon>
        <taxon>Viridiplantae</taxon>
        <taxon>Streptophyta</taxon>
        <taxon>Embryophyta</taxon>
        <taxon>Tracheophyta</taxon>
        <taxon>Spermatophyta</taxon>
        <taxon>Magnoliopsida</taxon>
        <taxon>eudicotyledons</taxon>
        <taxon>Gunneridae</taxon>
        <taxon>Pentapetalae</taxon>
        <taxon>asterids</taxon>
        <taxon>lamiids</taxon>
        <taxon>Lamiales</taxon>
        <taxon>Orobanchaceae</taxon>
        <taxon>Buchnereae</taxon>
        <taxon>Striga</taxon>
    </lineage>
</organism>
<accession>A0A5A7P7E3</accession>
<protein>
    <submittedName>
        <fullName evidence="2">Uncharacterized protein</fullName>
    </submittedName>
</protein>
<dbReference type="Pfam" id="PF04520">
    <property type="entry name" value="Senescence_reg"/>
    <property type="match status" value="1"/>
</dbReference>
<dbReference type="AlphaFoldDB" id="A0A5A7P7E3"/>
<evidence type="ECO:0000313" key="2">
    <source>
        <dbReference type="EMBL" id="GER28456.1"/>
    </source>
</evidence>
<comment type="similarity">
    <text evidence="1">Belongs to the senescence regulator S40 family.</text>
</comment>
<proteinExistence type="inferred from homology"/>
<dbReference type="OrthoDB" id="672058at2759"/>
<dbReference type="InterPro" id="IPR007608">
    <property type="entry name" value="Senescence_reg_S40"/>
</dbReference>
<dbReference type="EMBL" id="BKCP01002558">
    <property type="protein sequence ID" value="GER28456.1"/>
    <property type="molecule type" value="Genomic_DNA"/>
</dbReference>